<sequence length="68" mass="7741">MTLQQGSRLQHSRILPCAFPILFLLHMEHIMIGGRVRWLSATEMSPQQAKHPLLVDGVSKPGQPRRQD</sequence>
<dbReference type="EMBL" id="SNSC02000003">
    <property type="protein sequence ID" value="TID25920.1"/>
    <property type="molecule type" value="Genomic_DNA"/>
</dbReference>
<organism evidence="2 3">
    <name type="scientific">Venturia nashicola</name>
    <dbReference type="NCBI Taxonomy" id="86259"/>
    <lineage>
        <taxon>Eukaryota</taxon>
        <taxon>Fungi</taxon>
        <taxon>Dikarya</taxon>
        <taxon>Ascomycota</taxon>
        <taxon>Pezizomycotina</taxon>
        <taxon>Dothideomycetes</taxon>
        <taxon>Pleosporomycetidae</taxon>
        <taxon>Venturiales</taxon>
        <taxon>Venturiaceae</taxon>
        <taxon>Venturia</taxon>
    </lineage>
</organism>
<evidence type="ECO:0000256" key="1">
    <source>
        <dbReference type="SAM" id="MobiDB-lite"/>
    </source>
</evidence>
<evidence type="ECO:0000313" key="2">
    <source>
        <dbReference type="EMBL" id="TID25920.1"/>
    </source>
</evidence>
<accession>A0A4Z1PPS3</accession>
<reference evidence="2 3" key="1">
    <citation type="submission" date="2019-04" db="EMBL/GenBank/DDBJ databases">
        <title>High contiguity whole genome sequence and gene annotation resource for two Venturia nashicola isolates.</title>
        <authorList>
            <person name="Prokchorchik M."/>
            <person name="Won K."/>
            <person name="Lee Y."/>
            <person name="Choi E.D."/>
            <person name="Segonzac C."/>
            <person name="Sohn K.H."/>
        </authorList>
    </citation>
    <scope>NUCLEOTIDE SEQUENCE [LARGE SCALE GENOMIC DNA]</scope>
    <source>
        <strain evidence="2 3">PRI2</strain>
    </source>
</reference>
<name>A0A4Z1PPS3_9PEZI</name>
<gene>
    <name evidence="2" type="ORF">E6O75_ATG03783</name>
</gene>
<keyword evidence="3" id="KW-1185">Reference proteome</keyword>
<dbReference type="Proteomes" id="UP000298493">
    <property type="component" value="Unassembled WGS sequence"/>
</dbReference>
<proteinExistence type="predicted"/>
<dbReference type="AlphaFoldDB" id="A0A4Z1PPS3"/>
<feature type="region of interest" description="Disordered" evidence="1">
    <location>
        <begin position="43"/>
        <end position="68"/>
    </location>
</feature>
<comment type="caution">
    <text evidence="2">The sequence shown here is derived from an EMBL/GenBank/DDBJ whole genome shotgun (WGS) entry which is preliminary data.</text>
</comment>
<evidence type="ECO:0000313" key="3">
    <source>
        <dbReference type="Proteomes" id="UP000298493"/>
    </source>
</evidence>
<protein>
    <submittedName>
        <fullName evidence="2">Uncharacterized protein</fullName>
    </submittedName>
</protein>